<evidence type="ECO:0000259" key="2">
    <source>
        <dbReference type="PROSITE" id="PS52035"/>
    </source>
</evidence>
<dbReference type="GO" id="GO:0006508">
    <property type="term" value="P:proteolysis"/>
    <property type="evidence" value="ECO:0007669"/>
    <property type="project" value="InterPro"/>
</dbReference>
<dbReference type="GO" id="GO:0008270">
    <property type="term" value="F:zinc ion binding"/>
    <property type="evidence" value="ECO:0007669"/>
    <property type="project" value="InterPro"/>
</dbReference>
<feature type="domain" description="Peptidase M14" evidence="2">
    <location>
        <begin position="19"/>
        <end position="278"/>
    </location>
</feature>
<accession>A0A9X1V5E8</accession>
<evidence type="ECO:0000256" key="1">
    <source>
        <dbReference type="PROSITE-ProRule" id="PRU01379"/>
    </source>
</evidence>
<keyword evidence="4" id="KW-1185">Reference proteome</keyword>
<evidence type="ECO:0000313" key="4">
    <source>
        <dbReference type="Proteomes" id="UP001139226"/>
    </source>
</evidence>
<dbReference type="EMBL" id="JAKVTV010000002">
    <property type="protein sequence ID" value="MCH4823013.1"/>
    <property type="molecule type" value="Genomic_DNA"/>
</dbReference>
<proteinExistence type="inferred from homology"/>
<dbReference type="Proteomes" id="UP001139226">
    <property type="component" value="Unassembled WGS sequence"/>
</dbReference>
<dbReference type="GO" id="GO:0004181">
    <property type="term" value="F:metallocarboxypeptidase activity"/>
    <property type="evidence" value="ECO:0007669"/>
    <property type="project" value="InterPro"/>
</dbReference>
<dbReference type="RefSeq" id="WP_240713185.1">
    <property type="nucleotide sequence ID" value="NZ_JAKVTV010000002.1"/>
</dbReference>
<protein>
    <submittedName>
        <fullName evidence="3">Peptidase M14</fullName>
    </submittedName>
</protein>
<dbReference type="AlphaFoldDB" id="A0A9X1V5E8"/>
<dbReference type="Gene3D" id="3.40.630.10">
    <property type="entry name" value="Zn peptidases"/>
    <property type="match status" value="1"/>
</dbReference>
<reference evidence="3" key="1">
    <citation type="submission" date="2022-03" db="EMBL/GenBank/DDBJ databases">
        <title>Gramella crocea sp. nov., isolated from activated sludge of a seafood processing plant.</title>
        <authorList>
            <person name="Zhang X."/>
        </authorList>
    </citation>
    <scope>NUCLEOTIDE SEQUENCE</scope>
    <source>
        <strain evidence="3">YJ019</strain>
    </source>
</reference>
<name>A0A9X1V5E8_9FLAO</name>
<comment type="caution">
    <text evidence="1">Lacks conserved residue(s) required for the propagation of feature annotation.</text>
</comment>
<sequence>MKNKRLENLFVEDYYLSVKIEEISGRYITNKDLELVQQKLGDKFRIDKIGNSVKGESISLIRLGSGKIKILAWSQMHGNEGTTTKAVFDLLNAYDLADDNTQLSEIFQKCTLYIIPVLSPDGARAYTRVNANQVDLNRDMQDLSQPESKLLMEQYKKIQPDFCLNLHDQRTIFSAGEKPEPATLSFLTPSMDKARTIDVYRKKSMAVIAGIAQDLSAELPGRIGRYGDAFNINCAGDTFQNLSTPTILFEAGHHPGDYEREVTRKFIFKALISCIYQISNDPDAGLYQEYFKIPENRKLFNDVVIRNAKIKGEDSEVAIQFKEILKKGRVDFIPEIVEMNKKISNFAHREIDAEGKEIQLANSSEFGENVIVDKIIINNTELRVKYE</sequence>
<dbReference type="InterPro" id="IPR000834">
    <property type="entry name" value="Peptidase_M14"/>
</dbReference>
<dbReference type="SUPFAM" id="SSF53187">
    <property type="entry name" value="Zn-dependent exopeptidases"/>
    <property type="match status" value="1"/>
</dbReference>
<dbReference type="PROSITE" id="PS52035">
    <property type="entry name" value="PEPTIDASE_M14"/>
    <property type="match status" value="1"/>
</dbReference>
<comment type="caution">
    <text evidence="3">The sequence shown here is derived from an EMBL/GenBank/DDBJ whole genome shotgun (WGS) entry which is preliminary data.</text>
</comment>
<comment type="similarity">
    <text evidence="1">Belongs to the peptidase M14 family.</text>
</comment>
<gene>
    <name evidence="3" type="ORF">ML462_07480</name>
</gene>
<evidence type="ECO:0000313" key="3">
    <source>
        <dbReference type="EMBL" id="MCH4823013.1"/>
    </source>
</evidence>
<organism evidence="3 4">
    <name type="scientific">Christiangramia lutea</name>
    <dbReference type="NCBI Taxonomy" id="1607951"/>
    <lineage>
        <taxon>Bacteria</taxon>
        <taxon>Pseudomonadati</taxon>
        <taxon>Bacteroidota</taxon>
        <taxon>Flavobacteriia</taxon>
        <taxon>Flavobacteriales</taxon>
        <taxon>Flavobacteriaceae</taxon>
        <taxon>Christiangramia</taxon>
    </lineage>
</organism>
<dbReference type="Pfam" id="PF00246">
    <property type="entry name" value="Peptidase_M14"/>
    <property type="match status" value="1"/>
</dbReference>